<evidence type="ECO:0000313" key="3">
    <source>
        <dbReference type="EMBL" id="KAJ7627027.1"/>
    </source>
</evidence>
<feature type="region of interest" description="Disordered" evidence="1">
    <location>
        <begin position="548"/>
        <end position="577"/>
    </location>
</feature>
<keyword evidence="2" id="KW-0472">Membrane</keyword>
<dbReference type="AlphaFoldDB" id="A0AAD7BPY5"/>
<sequence length="577" mass="62638">MPWVKRADGTWGNVETAPVILASSDSDEGSEQESPDLKFNGLKTNSVAARAAQFQAAQIQIQKASDPAKPTLPPSITKKKPPPPPAPVEKLTPAPPYAPAYPPRRTPPTVDATETRSVSHPRAISSNTSLPPSFHRRAPAPPTLAASEAKAVDAQSLTGTARRPPPPPTPKISARPTLSHSLSTPADTRPTLPIRQPSPSRPPLPMRDLSPSMPPLPPRQPSPCRPELPPRSSPALPPRQASAPPLPSRQPQATPPLPPRSTPTTPHLHARSLVEEGEYEEDELDEDVDGDEPETEAVSSSHLRPPPKRAASSTSSDRHVGPKWSKNKSGFAKHQAVEMARNRRNCLNPPPACFSRAPPPTTAPDSKGIQITYAPLEAPIVMRSSNSNDLAKGMTSGRAFPNKPPHILSHDVTRDDWAKLWDDIDETARIEMRAQAGLAVATLPLMPIVGAGFAVSTIAERKLRAKRVGPTCKLVEAWNVNFFRPRKLDVFIAQGPARLSGPTPTLASRRDTDPLYIKWQQATTDMDKALALKEYKKWEGKFRFTVQSWPPASSGVSLPPAPEEGEMPVYEDDDEEE</sequence>
<keyword evidence="2" id="KW-0812">Transmembrane</keyword>
<keyword evidence="4" id="KW-1185">Reference proteome</keyword>
<name>A0AAD7BPY5_9AGAR</name>
<protein>
    <submittedName>
        <fullName evidence="3">Uncharacterized protein</fullName>
    </submittedName>
</protein>
<feature type="region of interest" description="Disordered" evidence="1">
    <location>
        <begin position="22"/>
        <end position="41"/>
    </location>
</feature>
<feature type="region of interest" description="Disordered" evidence="1">
    <location>
        <begin position="58"/>
        <end position="336"/>
    </location>
</feature>
<gene>
    <name evidence="3" type="ORF">FB45DRAFT_920521</name>
</gene>
<dbReference type="EMBL" id="JARKIF010000011">
    <property type="protein sequence ID" value="KAJ7627027.1"/>
    <property type="molecule type" value="Genomic_DNA"/>
</dbReference>
<feature type="compositionally biased region" description="Acidic residues" evidence="1">
    <location>
        <begin position="563"/>
        <end position="577"/>
    </location>
</feature>
<evidence type="ECO:0000256" key="1">
    <source>
        <dbReference type="SAM" id="MobiDB-lite"/>
    </source>
</evidence>
<dbReference type="InterPro" id="IPR028018">
    <property type="entry name" value="DUF4646"/>
</dbReference>
<accession>A0AAD7BPY5</accession>
<evidence type="ECO:0000256" key="2">
    <source>
        <dbReference type="SAM" id="Phobius"/>
    </source>
</evidence>
<feature type="compositionally biased region" description="Pro residues" evidence="1">
    <location>
        <begin position="212"/>
        <end position="237"/>
    </location>
</feature>
<dbReference type="Pfam" id="PF15496">
    <property type="entry name" value="DUF4646"/>
    <property type="match status" value="1"/>
</dbReference>
<comment type="caution">
    <text evidence="3">The sequence shown here is derived from an EMBL/GenBank/DDBJ whole genome shotgun (WGS) entry which is preliminary data.</text>
</comment>
<keyword evidence="2" id="KW-1133">Transmembrane helix</keyword>
<feature type="compositionally biased region" description="Pro residues" evidence="1">
    <location>
        <begin position="82"/>
        <end position="106"/>
    </location>
</feature>
<feature type="transmembrane region" description="Helical" evidence="2">
    <location>
        <begin position="436"/>
        <end position="459"/>
    </location>
</feature>
<proteinExistence type="predicted"/>
<feature type="compositionally biased region" description="Acidic residues" evidence="1">
    <location>
        <begin position="25"/>
        <end position="34"/>
    </location>
</feature>
<feature type="compositionally biased region" description="Acidic residues" evidence="1">
    <location>
        <begin position="275"/>
        <end position="295"/>
    </location>
</feature>
<reference evidence="3" key="1">
    <citation type="submission" date="2023-03" db="EMBL/GenBank/DDBJ databases">
        <title>Massive genome expansion in bonnet fungi (Mycena s.s.) driven by repeated elements and novel gene families across ecological guilds.</title>
        <authorList>
            <consortium name="Lawrence Berkeley National Laboratory"/>
            <person name="Harder C.B."/>
            <person name="Miyauchi S."/>
            <person name="Viragh M."/>
            <person name="Kuo A."/>
            <person name="Thoen E."/>
            <person name="Andreopoulos B."/>
            <person name="Lu D."/>
            <person name="Skrede I."/>
            <person name="Drula E."/>
            <person name="Henrissat B."/>
            <person name="Morin E."/>
            <person name="Kohler A."/>
            <person name="Barry K."/>
            <person name="LaButti K."/>
            <person name="Morin E."/>
            <person name="Salamov A."/>
            <person name="Lipzen A."/>
            <person name="Mereny Z."/>
            <person name="Hegedus B."/>
            <person name="Baldrian P."/>
            <person name="Stursova M."/>
            <person name="Weitz H."/>
            <person name="Taylor A."/>
            <person name="Grigoriev I.V."/>
            <person name="Nagy L.G."/>
            <person name="Martin F."/>
            <person name="Kauserud H."/>
        </authorList>
    </citation>
    <scope>NUCLEOTIDE SEQUENCE</scope>
    <source>
        <strain evidence="3">9284</strain>
    </source>
</reference>
<dbReference type="Proteomes" id="UP001221142">
    <property type="component" value="Unassembled WGS sequence"/>
</dbReference>
<feature type="compositionally biased region" description="Polar residues" evidence="1">
    <location>
        <begin position="176"/>
        <end position="186"/>
    </location>
</feature>
<organism evidence="3 4">
    <name type="scientific">Roridomyces roridus</name>
    <dbReference type="NCBI Taxonomy" id="1738132"/>
    <lineage>
        <taxon>Eukaryota</taxon>
        <taxon>Fungi</taxon>
        <taxon>Dikarya</taxon>
        <taxon>Basidiomycota</taxon>
        <taxon>Agaricomycotina</taxon>
        <taxon>Agaricomycetes</taxon>
        <taxon>Agaricomycetidae</taxon>
        <taxon>Agaricales</taxon>
        <taxon>Marasmiineae</taxon>
        <taxon>Mycenaceae</taxon>
        <taxon>Roridomyces</taxon>
    </lineage>
</organism>
<feature type="compositionally biased region" description="Pro residues" evidence="1">
    <location>
        <begin position="244"/>
        <end position="261"/>
    </location>
</feature>
<evidence type="ECO:0000313" key="4">
    <source>
        <dbReference type="Proteomes" id="UP001221142"/>
    </source>
</evidence>